<keyword evidence="7" id="KW-1185">Reference proteome</keyword>
<keyword evidence="4" id="KW-0732">Signal</keyword>
<evidence type="ECO:0000256" key="3">
    <source>
        <dbReference type="ARBA" id="ARBA00048461"/>
    </source>
</evidence>
<dbReference type="GO" id="GO:0006629">
    <property type="term" value="P:lipid metabolic process"/>
    <property type="evidence" value="ECO:0007669"/>
    <property type="project" value="InterPro"/>
</dbReference>
<evidence type="ECO:0000259" key="5">
    <source>
        <dbReference type="Pfam" id="PF01764"/>
    </source>
</evidence>
<evidence type="ECO:0000256" key="1">
    <source>
        <dbReference type="ARBA" id="ARBA00043996"/>
    </source>
</evidence>
<dbReference type="EMBL" id="LKCN02000001">
    <property type="protein sequence ID" value="RCI16715.1"/>
    <property type="molecule type" value="Genomic_DNA"/>
</dbReference>
<dbReference type="PANTHER" id="PTHR45856">
    <property type="entry name" value="ALPHA/BETA-HYDROLASES SUPERFAMILY PROTEIN"/>
    <property type="match status" value="1"/>
</dbReference>
<evidence type="ECO:0000256" key="4">
    <source>
        <dbReference type="SAM" id="SignalP"/>
    </source>
</evidence>
<feature type="domain" description="Fungal lipase-type" evidence="5">
    <location>
        <begin position="430"/>
        <end position="553"/>
    </location>
</feature>
<dbReference type="InterPro" id="IPR051218">
    <property type="entry name" value="Sec_MonoDiacylglyc_Lipase"/>
</dbReference>
<dbReference type="InterPro" id="IPR029058">
    <property type="entry name" value="AB_hydrolase_fold"/>
</dbReference>
<feature type="signal peptide" evidence="4">
    <location>
        <begin position="1"/>
        <end position="21"/>
    </location>
</feature>
<evidence type="ECO:0000256" key="2">
    <source>
        <dbReference type="ARBA" id="ARBA00047591"/>
    </source>
</evidence>
<comment type="catalytic activity">
    <reaction evidence="3">
        <text>a monoacylglycerol + H2O = glycerol + a fatty acid + H(+)</text>
        <dbReference type="Rhea" id="RHEA:15245"/>
        <dbReference type="ChEBI" id="CHEBI:15377"/>
        <dbReference type="ChEBI" id="CHEBI:15378"/>
        <dbReference type="ChEBI" id="CHEBI:17408"/>
        <dbReference type="ChEBI" id="CHEBI:17754"/>
        <dbReference type="ChEBI" id="CHEBI:28868"/>
    </reaction>
</comment>
<proteinExistence type="inferred from homology"/>
<comment type="catalytic activity">
    <reaction evidence="2">
        <text>a diacylglycerol + H2O = a monoacylglycerol + a fatty acid + H(+)</text>
        <dbReference type="Rhea" id="RHEA:32731"/>
        <dbReference type="ChEBI" id="CHEBI:15377"/>
        <dbReference type="ChEBI" id="CHEBI:15378"/>
        <dbReference type="ChEBI" id="CHEBI:17408"/>
        <dbReference type="ChEBI" id="CHEBI:18035"/>
        <dbReference type="ChEBI" id="CHEBI:28868"/>
    </reaction>
</comment>
<evidence type="ECO:0000313" key="7">
    <source>
        <dbReference type="Proteomes" id="UP000253664"/>
    </source>
</evidence>
<dbReference type="Proteomes" id="UP000253664">
    <property type="component" value="Unassembled WGS sequence"/>
</dbReference>
<dbReference type="OrthoDB" id="426718at2759"/>
<dbReference type="Pfam" id="PF01764">
    <property type="entry name" value="Lipase_3"/>
    <property type="match status" value="2"/>
</dbReference>
<sequence>MQLLTALQVLLAALQMGICNGQQKTLPAEKITAEQLHLFSKYAHRAYCGQIYGQPLDSSLCAEGPDPAKSKCKGLGKAVIVRRFKYESGNVPGYMAVDADKKLIVVAFRGTDIKSWANIKVDLSKVEVPSIFHNRELCRDCWLHSGFASAFDDMSAAVEDGLGKELDKMGPEGVRVVVTGHSLGGAIATIAGSYLRTRFPKRSIDIYTFGSPRVGNQAFAKFVMEQKNGVTVRVTKKKDFVTSVFHHIPPFLDYTHVYPEVWLKEGLKTVAAFENPYQDAPVTQCNERRCGSDSCGLSFIDSNFIFTCTKVDHSNYAGNFPCGDEDGDEDGRDETDGEELQQIVGDIQSAVNKVLARQFLLFAAHAVQPAYEGSERLCDVLRQSRRPYVPGLCTVRVTLMTHATTMTAAEPENLLILSFHEPERKTRLTKAQRDFSLVCRGCRVNGDFLQALEAIIPPPSQTAAASSSSSSSSHHLLWAVDQLKAKYASERKPVHRVVFTGYCGGGAMATLAAAYGRMKGFPIDLYTYGSPRVGNEAFANFVTNYDRAVSARITGGGHEVVLRPDKTDGYSHYGPEFYFPQGLVEADQGKNLRICGGVEAKGCSVDPPLMGASAVGGRLVYPSKEVFCSSFDPSTAV</sequence>
<dbReference type="AlphaFoldDB" id="A0A367LQI5"/>
<feature type="chain" id="PRO_5016603192" description="Fungal lipase-type domain-containing protein" evidence="4">
    <location>
        <begin position="22"/>
        <end position="637"/>
    </location>
</feature>
<reference evidence="6 7" key="1">
    <citation type="journal article" date="2015" name="BMC Genomics">
        <title>Insights from the genome of Ophiocordyceps polyrhachis-furcata to pathogenicity and host specificity in insect fungi.</title>
        <authorList>
            <person name="Wichadakul D."/>
            <person name="Kobmoo N."/>
            <person name="Ingsriswang S."/>
            <person name="Tangphatsornruang S."/>
            <person name="Chantasingh D."/>
            <person name="Luangsa-ard J.J."/>
            <person name="Eurwilaichitr L."/>
        </authorList>
    </citation>
    <scope>NUCLEOTIDE SEQUENCE [LARGE SCALE GENOMIC DNA]</scope>
    <source>
        <strain evidence="6 7">BCC 54312</strain>
    </source>
</reference>
<protein>
    <recommendedName>
        <fullName evidence="5">Fungal lipase-type domain-containing protein</fullName>
    </recommendedName>
</protein>
<comment type="caution">
    <text evidence="6">The sequence shown here is derived from an EMBL/GenBank/DDBJ whole genome shotgun (WGS) entry which is preliminary data.</text>
</comment>
<accession>A0A367LQI5</accession>
<dbReference type="STRING" id="1330021.A0A367LQI5"/>
<dbReference type="PANTHER" id="PTHR45856:SF11">
    <property type="entry name" value="FUNGAL LIPASE-LIKE DOMAIN-CONTAINING PROTEIN"/>
    <property type="match status" value="1"/>
</dbReference>
<dbReference type="CDD" id="cd00519">
    <property type="entry name" value="Lipase_3"/>
    <property type="match status" value="1"/>
</dbReference>
<dbReference type="SUPFAM" id="SSF53474">
    <property type="entry name" value="alpha/beta-Hydrolases"/>
    <property type="match status" value="2"/>
</dbReference>
<feature type="domain" description="Fungal lipase-type" evidence="5">
    <location>
        <begin position="105"/>
        <end position="245"/>
    </location>
</feature>
<gene>
    <name evidence="6" type="ORF">L249_1924</name>
</gene>
<name>A0A367LQI5_9HYPO</name>
<dbReference type="InterPro" id="IPR002921">
    <property type="entry name" value="Fungal_lipase-type"/>
</dbReference>
<organism evidence="6 7">
    <name type="scientific">Ophiocordyceps polyrhachis-furcata BCC 54312</name>
    <dbReference type="NCBI Taxonomy" id="1330021"/>
    <lineage>
        <taxon>Eukaryota</taxon>
        <taxon>Fungi</taxon>
        <taxon>Dikarya</taxon>
        <taxon>Ascomycota</taxon>
        <taxon>Pezizomycotina</taxon>
        <taxon>Sordariomycetes</taxon>
        <taxon>Hypocreomycetidae</taxon>
        <taxon>Hypocreales</taxon>
        <taxon>Ophiocordycipitaceae</taxon>
        <taxon>Ophiocordyceps</taxon>
    </lineage>
</organism>
<evidence type="ECO:0000313" key="6">
    <source>
        <dbReference type="EMBL" id="RCI16715.1"/>
    </source>
</evidence>
<comment type="similarity">
    <text evidence="1">Belongs to the AB hydrolase superfamily. Lipase family. Class 3 subfamily.</text>
</comment>
<dbReference type="Gene3D" id="3.40.50.1820">
    <property type="entry name" value="alpha/beta hydrolase"/>
    <property type="match status" value="2"/>
</dbReference>